<organism evidence="1 2">
    <name type="scientific">Alteromonas phage vB_AmeP_R8W</name>
    <dbReference type="NCBI Taxonomy" id="2774152"/>
    <lineage>
        <taxon>Viruses</taxon>
        <taxon>Duplodnaviria</taxon>
        <taxon>Heunggongvirae</taxon>
        <taxon>Uroviricota</taxon>
        <taxon>Caudoviricetes</taxon>
        <taxon>Autographivirales</taxon>
        <taxon>Foturvirus</taxon>
        <taxon>Foturvirus R8W</taxon>
    </lineage>
</organism>
<gene>
    <name evidence="1" type="ORF">vBAmePR8F_gp16</name>
</gene>
<dbReference type="Proteomes" id="UP000683418">
    <property type="component" value="Segment"/>
</dbReference>
<protein>
    <submittedName>
        <fullName evidence="1">Uncharacterized protein</fullName>
    </submittedName>
</protein>
<proteinExistence type="predicted"/>
<evidence type="ECO:0000313" key="1">
    <source>
        <dbReference type="EMBL" id="QPI17676.1"/>
    </source>
</evidence>
<keyword evidence="2" id="KW-1185">Reference proteome</keyword>
<name>A0A8E4W5U9_9CAUD</name>
<reference evidence="1 2" key="1">
    <citation type="submission" date="2020-09" db="EMBL/GenBank/DDBJ databases">
        <authorList>
            <person name="Feng X."/>
            <person name="Yan W."/>
            <person name="Jiao N."/>
            <person name="Zhang R."/>
        </authorList>
    </citation>
    <scope>NUCLEOTIDE SEQUENCE [LARGE SCALE GENOMIC DNA]</scope>
</reference>
<accession>A0A8E4W5U9</accession>
<sequence length="68" mass="7698">MQIKVYLRVARLAADGVEFAEVKTIAKFDANKYRAQMSTNGVLKIFKGHCPDLHAAYSQDSWSFMVTE</sequence>
<dbReference type="EMBL" id="MW043865">
    <property type="protein sequence ID" value="QPI17676.1"/>
    <property type="molecule type" value="Genomic_DNA"/>
</dbReference>
<evidence type="ECO:0000313" key="2">
    <source>
        <dbReference type="Proteomes" id="UP000683418"/>
    </source>
</evidence>